<comment type="caution">
    <text evidence="1">The sequence shown here is derived from an EMBL/GenBank/DDBJ whole genome shotgun (WGS) entry which is preliminary data.</text>
</comment>
<proteinExistence type="predicted"/>
<dbReference type="Pfam" id="PF20125">
    <property type="entry name" value="DUF6515"/>
    <property type="match status" value="2"/>
</dbReference>
<protein>
    <submittedName>
        <fullName evidence="1">DUF6515 family protein</fullName>
    </submittedName>
</protein>
<accession>A0ABU1AQG1</accession>
<evidence type="ECO:0000313" key="1">
    <source>
        <dbReference type="EMBL" id="MDQ8195833.1"/>
    </source>
</evidence>
<sequence length="233" mass="25303">MKIHPLSKYASLVGLSVLTAASPVSLSAAKHHAPQPHAAAKGPGSSHGPVIGAFVGIQPPSGSISIQVGNFSFRYNNGVYYKHTKHGYVVTKAPRGAVIHSLPPGHTRVVNKGYVYYCYNNVYYRQAPNGYIVVEPPVTIVQQSPVVATATAPVTPECSVWLGEQELLLRGGQFFRNTPEGLVWVEMPLGALTKTLPEDASVIWHQDIEYFDVDGVLFRKTPDGYKVVPVPWS</sequence>
<dbReference type="EMBL" id="JARXIC010000034">
    <property type="protein sequence ID" value="MDQ8195833.1"/>
    <property type="molecule type" value="Genomic_DNA"/>
</dbReference>
<keyword evidence="2" id="KW-1185">Reference proteome</keyword>
<organism evidence="1 2">
    <name type="scientific">Thalassobacterium sedimentorum</name>
    <dbReference type="NCBI Taxonomy" id="3041258"/>
    <lineage>
        <taxon>Bacteria</taxon>
        <taxon>Pseudomonadati</taxon>
        <taxon>Verrucomicrobiota</taxon>
        <taxon>Opitutia</taxon>
        <taxon>Puniceicoccales</taxon>
        <taxon>Coraliomargaritaceae</taxon>
        <taxon>Thalassobacterium</taxon>
    </lineage>
</organism>
<gene>
    <name evidence="1" type="ORF">QEH59_15475</name>
</gene>
<evidence type="ECO:0000313" key="2">
    <source>
        <dbReference type="Proteomes" id="UP001243717"/>
    </source>
</evidence>
<dbReference type="Proteomes" id="UP001243717">
    <property type="component" value="Unassembled WGS sequence"/>
</dbReference>
<reference evidence="1 2" key="1">
    <citation type="submission" date="2023-04" db="EMBL/GenBank/DDBJ databases">
        <title>A novel bacteria isolated from coastal sediment.</title>
        <authorList>
            <person name="Liu X.-J."/>
            <person name="Du Z.-J."/>
        </authorList>
    </citation>
    <scope>NUCLEOTIDE SEQUENCE [LARGE SCALE GENOMIC DNA]</scope>
    <source>
        <strain evidence="1 2">SDUM461004</strain>
    </source>
</reference>
<name>A0ABU1AQG1_9BACT</name>
<dbReference type="InterPro" id="IPR045398">
    <property type="entry name" value="DUF6515"/>
</dbReference>
<dbReference type="RefSeq" id="WP_308986282.1">
    <property type="nucleotide sequence ID" value="NZ_JARXIC010000034.1"/>
</dbReference>